<dbReference type="Pfam" id="PF00797">
    <property type="entry name" value="Acetyltransf_2"/>
    <property type="match status" value="1"/>
</dbReference>
<dbReference type="InParanoid" id="A0A2T0GY85"/>
<dbReference type="RefSeq" id="WP_106113052.1">
    <property type="nucleotide sequence ID" value="NZ_PVSR01000006.1"/>
</dbReference>
<gene>
    <name evidence="3" type="ORF">CEP50_06555</name>
</gene>
<dbReference type="PANTHER" id="PTHR11786:SF0">
    <property type="entry name" value="ARYLAMINE N-ACETYLTRANSFERASE 4-RELATED"/>
    <property type="match status" value="1"/>
</dbReference>
<reference evidence="3 4" key="1">
    <citation type="submission" date="2018-03" db="EMBL/GenBank/DDBJ databases">
        <title>Actinopolyspora mortivallis from Sahara, screening for active biomolecules.</title>
        <authorList>
            <person name="Selama O."/>
            <person name="Wellington E.M.H."/>
            <person name="Hacene H."/>
        </authorList>
    </citation>
    <scope>NUCLEOTIDE SEQUENCE [LARGE SCALE GENOMIC DNA]</scope>
    <source>
        <strain evidence="3 4">M5A</strain>
    </source>
</reference>
<evidence type="ECO:0000313" key="4">
    <source>
        <dbReference type="Proteomes" id="UP000239352"/>
    </source>
</evidence>
<comment type="caution">
    <text evidence="3">The sequence shown here is derived from an EMBL/GenBank/DDBJ whole genome shotgun (WGS) entry which is preliminary data.</text>
</comment>
<name>A0A2T0GY85_ACTMO</name>
<evidence type="ECO:0000256" key="2">
    <source>
        <dbReference type="RuleBase" id="RU003452"/>
    </source>
</evidence>
<dbReference type="InterPro" id="IPR038765">
    <property type="entry name" value="Papain-like_cys_pep_sf"/>
</dbReference>
<dbReference type="FunCoup" id="A0A2T0GY85">
    <property type="interactions" value="22"/>
</dbReference>
<dbReference type="Gene3D" id="2.40.128.150">
    <property type="entry name" value="Cysteine proteinases"/>
    <property type="match status" value="1"/>
</dbReference>
<proteinExistence type="inferred from homology"/>
<comment type="similarity">
    <text evidence="1 2">Belongs to the arylamine N-acetyltransferase family.</text>
</comment>
<dbReference type="EMBL" id="PVSR01000006">
    <property type="protein sequence ID" value="PRW64072.1"/>
    <property type="molecule type" value="Genomic_DNA"/>
</dbReference>
<dbReference type="AlphaFoldDB" id="A0A2T0GY85"/>
<sequence>MIAEQQHVTDEWNTGAVDITAYLERIGEPRLSPSAEALHRLHRAHVRTIPFENVDVVLRSYPGLGLADIQAKLLHRRRGGYCYEHALLFAAVLERLGFTVTRYMARVEPTHPGPYTHMMLVVSVDGADYLADVGFGAGILEPMPLREDTEVDQAGWPHRLRREGSGWTLERWAGGRWEPLHAFDPIPSRPVDYEVAHHYTATHPNSPFVGKPVVMRLDQGRLRKLVGTEFVVETPEGESGRETVPPERLGETLRELDVELTQEELSALRTELGW</sequence>
<organism evidence="3 4">
    <name type="scientific">Actinopolyspora mortivallis</name>
    <dbReference type="NCBI Taxonomy" id="33906"/>
    <lineage>
        <taxon>Bacteria</taxon>
        <taxon>Bacillati</taxon>
        <taxon>Actinomycetota</taxon>
        <taxon>Actinomycetes</taxon>
        <taxon>Actinopolysporales</taxon>
        <taxon>Actinopolysporaceae</taxon>
        <taxon>Actinopolyspora</taxon>
    </lineage>
</organism>
<dbReference type="PANTHER" id="PTHR11786">
    <property type="entry name" value="N-HYDROXYARYLAMINE O-ACETYLTRANSFERASE"/>
    <property type="match status" value="1"/>
</dbReference>
<dbReference type="GO" id="GO:0016407">
    <property type="term" value="F:acetyltransferase activity"/>
    <property type="evidence" value="ECO:0007669"/>
    <property type="project" value="InterPro"/>
</dbReference>
<keyword evidence="4" id="KW-1185">Reference proteome</keyword>
<dbReference type="PRINTS" id="PR01543">
    <property type="entry name" value="ANATRNSFRASE"/>
</dbReference>
<dbReference type="Gene3D" id="3.30.2140.10">
    <property type="entry name" value="Arylamine N-acetyltransferase"/>
    <property type="match status" value="1"/>
</dbReference>
<dbReference type="SUPFAM" id="SSF54001">
    <property type="entry name" value="Cysteine proteinases"/>
    <property type="match status" value="1"/>
</dbReference>
<dbReference type="InterPro" id="IPR001447">
    <property type="entry name" value="Arylamine_N-AcTrfase"/>
</dbReference>
<evidence type="ECO:0000256" key="1">
    <source>
        <dbReference type="ARBA" id="ARBA00006547"/>
    </source>
</evidence>
<dbReference type="Proteomes" id="UP000239352">
    <property type="component" value="Unassembled WGS sequence"/>
</dbReference>
<protein>
    <submittedName>
        <fullName evidence="3">Arylamine N-acetyltransferase</fullName>
    </submittedName>
</protein>
<accession>A0A2T0GY85</accession>
<keyword evidence="3" id="KW-0808">Transferase</keyword>
<evidence type="ECO:0000313" key="3">
    <source>
        <dbReference type="EMBL" id="PRW64072.1"/>
    </source>
</evidence>